<sequence length="185" mass="20211">MILSLLNQRRITANCEVDTVNAIAMRALSLAADAPAACLDWNNNYGDDENCCILFHCGPVAADLMRAPGRIVDHPMFARILGAGNGLGCNQGRMKPGKFTCASGFTREGKLAFFLENGVFEETELPPEFFGCGGIARFENFQAKMLGLLRHGLPHHVSLSYGDSRGILAEAFREYLGYDLIELAH</sequence>
<dbReference type="GO" id="GO:0005737">
    <property type="term" value="C:cytoplasm"/>
    <property type="evidence" value="ECO:0007669"/>
    <property type="project" value="InterPro"/>
</dbReference>
<dbReference type="InterPro" id="IPR015888">
    <property type="entry name" value="Fuc_isomerase_C"/>
</dbReference>
<gene>
    <name evidence="2" type="ORF">SDC9_94685</name>
</gene>
<dbReference type="Pfam" id="PF02952">
    <property type="entry name" value="Fucose_iso_C"/>
    <property type="match status" value="1"/>
</dbReference>
<accession>A0A645AE66</accession>
<dbReference type="PANTHER" id="PTHR36120">
    <property type="entry name" value="FUCOSE ISOMERASE"/>
    <property type="match status" value="1"/>
</dbReference>
<dbReference type="PANTHER" id="PTHR36120:SF1">
    <property type="entry name" value="L-FUCOSE ISOMERASE C-TERMINAL DOMAIN-CONTAINING PROTEIN"/>
    <property type="match status" value="1"/>
</dbReference>
<evidence type="ECO:0000259" key="1">
    <source>
        <dbReference type="Pfam" id="PF02952"/>
    </source>
</evidence>
<organism evidence="2">
    <name type="scientific">bioreactor metagenome</name>
    <dbReference type="NCBI Taxonomy" id="1076179"/>
    <lineage>
        <taxon>unclassified sequences</taxon>
        <taxon>metagenomes</taxon>
        <taxon>ecological metagenomes</taxon>
    </lineage>
</organism>
<evidence type="ECO:0000313" key="2">
    <source>
        <dbReference type="EMBL" id="MPM47964.1"/>
    </source>
</evidence>
<proteinExistence type="predicted"/>
<name>A0A645AE66_9ZZZZ</name>
<dbReference type="GO" id="GO:0006004">
    <property type="term" value="P:fucose metabolic process"/>
    <property type="evidence" value="ECO:0007669"/>
    <property type="project" value="InterPro"/>
</dbReference>
<dbReference type="GO" id="GO:0008736">
    <property type="term" value="F:L-fucose isomerase activity"/>
    <property type="evidence" value="ECO:0007669"/>
    <property type="project" value="InterPro"/>
</dbReference>
<feature type="domain" description="L-fucose isomerase C-terminal" evidence="1">
    <location>
        <begin position="54"/>
        <end position="181"/>
    </location>
</feature>
<protein>
    <recommendedName>
        <fullName evidence="1">L-fucose isomerase C-terminal domain-containing protein</fullName>
    </recommendedName>
</protein>
<dbReference type="AlphaFoldDB" id="A0A645AE66"/>
<comment type="caution">
    <text evidence="2">The sequence shown here is derived from an EMBL/GenBank/DDBJ whole genome shotgun (WGS) entry which is preliminary data.</text>
</comment>
<dbReference type="EMBL" id="VSSQ01011897">
    <property type="protein sequence ID" value="MPM47964.1"/>
    <property type="molecule type" value="Genomic_DNA"/>
</dbReference>
<reference evidence="2" key="1">
    <citation type="submission" date="2019-08" db="EMBL/GenBank/DDBJ databases">
        <authorList>
            <person name="Kucharzyk K."/>
            <person name="Murdoch R.W."/>
            <person name="Higgins S."/>
            <person name="Loffler F."/>
        </authorList>
    </citation>
    <scope>NUCLEOTIDE SEQUENCE</scope>
</reference>